<organism evidence="1 2">
    <name type="scientific">Ruminococcus callidus ATCC 27760</name>
    <dbReference type="NCBI Taxonomy" id="411473"/>
    <lineage>
        <taxon>Bacteria</taxon>
        <taxon>Bacillati</taxon>
        <taxon>Bacillota</taxon>
        <taxon>Clostridia</taxon>
        <taxon>Eubacteriales</taxon>
        <taxon>Oscillospiraceae</taxon>
        <taxon>Ruminococcus</taxon>
    </lineage>
</organism>
<gene>
    <name evidence="1" type="ORF">RUMCAL_00649</name>
</gene>
<sequence>MKSDISGENLLQGKAQPHPLFHVKQKTGRACPLPVFPFLKLP</sequence>
<reference evidence="1 2" key="1">
    <citation type="submission" date="2013-07" db="EMBL/GenBank/DDBJ databases">
        <authorList>
            <person name="Weinstock G."/>
            <person name="Sodergren E."/>
            <person name="Wylie T."/>
            <person name="Fulton L."/>
            <person name="Fulton R."/>
            <person name="Fronick C."/>
            <person name="O'Laughlin M."/>
            <person name="Godfrey J."/>
            <person name="Miner T."/>
            <person name="Herter B."/>
            <person name="Appelbaum E."/>
            <person name="Cordes M."/>
            <person name="Lek S."/>
            <person name="Wollam A."/>
            <person name="Pepin K.H."/>
            <person name="Palsikar V.B."/>
            <person name="Mitreva M."/>
            <person name="Wilson R.K."/>
        </authorList>
    </citation>
    <scope>NUCLEOTIDE SEQUENCE [LARGE SCALE GENOMIC DNA]</scope>
    <source>
        <strain evidence="1 2">ATCC 27760</strain>
    </source>
</reference>
<evidence type="ECO:0000313" key="1">
    <source>
        <dbReference type="EMBL" id="ERJ96978.1"/>
    </source>
</evidence>
<evidence type="ECO:0000313" key="2">
    <source>
        <dbReference type="Proteomes" id="UP000016662"/>
    </source>
</evidence>
<dbReference type="EMBL" id="AWVF01000077">
    <property type="protein sequence ID" value="ERJ96978.1"/>
    <property type="molecule type" value="Genomic_DNA"/>
</dbReference>
<dbReference type="HOGENOM" id="CLU_3257379_0_0_9"/>
<accession>U2MCF6</accession>
<name>U2MCF6_9FIRM</name>
<dbReference type="AlphaFoldDB" id="U2MCF6"/>
<comment type="caution">
    <text evidence="1">The sequence shown here is derived from an EMBL/GenBank/DDBJ whole genome shotgun (WGS) entry which is preliminary data.</text>
</comment>
<proteinExistence type="predicted"/>
<protein>
    <submittedName>
        <fullName evidence="1">Uncharacterized protein</fullName>
    </submittedName>
</protein>
<keyword evidence="2" id="KW-1185">Reference proteome</keyword>
<dbReference type="Proteomes" id="UP000016662">
    <property type="component" value="Unassembled WGS sequence"/>
</dbReference>